<dbReference type="SUPFAM" id="SSF51445">
    <property type="entry name" value="(Trans)glycosidases"/>
    <property type="match status" value="1"/>
</dbReference>
<protein>
    <submittedName>
        <fullName evidence="4">Family 10 glycosylhydrolase</fullName>
    </submittedName>
</protein>
<dbReference type="KEGG" id="nib:GU926_09180"/>
<dbReference type="PANTHER" id="PTHR43405">
    <property type="entry name" value="GLYCOSYL HYDROLASE DIGH"/>
    <property type="match status" value="1"/>
</dbReference>
<dbReference type="RefSeq" id="WP_160691156.1">
    <property type="nucleotide sequence ID" value="NZ_CP047897.1"/>
</dbReference>
<feature type="domain" description="Glycosyl hydrolase-like 10" evidence="3">
    <location>
        <begin position="40"/>
        <end position="310"/>
    </location>
</feature>
<reference evidence="4 5" key="1">
    <citation type="submission" date="2020-01" db="EMBL/GenBank/DDBJ databases">
        <authorList>
            <person name="Kim M."/>
        </authorList>
    </citation>
    <scope>NUCLEOTIDE SEQUENCE [LARGE SCALE GENOMIC DNA]</scope>
    <source>
        <strain evidence="4 5">BT10</strain>
    </source>
</reference>
<evidence type="ECO:0000256" key="2">
    <source>
        <dbReference type="SAM" id="SignalP"/>
    </source>
</evidence>
<dbReference type="Pfam" id="PF02638">
    <property type="entry name" value="GHL10"/>
    <property type="match status" value="1"/>
</dbReference>
<feature type="signal peptide" evidence="2">
    <location>
        <begin position="1"/>
        <end position="25"/>
    </location>
</feature>
<name>A0A6P1P1P6_9BACT</name>
<feature type="chain" id="PRO_5027086559" evidence="2">
    <location>
        <begin position="26"/>
        <end position="380"/>
    </location>
</feature>
<keyword evidence="5" id="KW-1185">Reference proteome</keyword>
<evidence type="ECO:0000313" key="5">
    <source>
        <dbReference type="Proteomes" id="UP000464214"/>
    </source>
</evidence>
<dbReference type="PANTHER" id="PTHR43405:SF1">
    <property type="entry name" value="GLYCOSYL HYDROLASE DIGH"/>
    <property type="match status" value="1"/>
</dbReference>
<accession>A0A6P1P1P6</accession>
<organism evidence="4 5">
    <name type="scientific">Nibribacter ruber</name>
    <dbReference type="NCBI Taxonomy" id="2698458"/>
    <lineage>
        <taxon>Bacteria</taxon>
        <taxon>Pseudomonadati</taxon>
        <taxon>Bacteroidota</taxon>
        <taxon>Cytophagia</taxon>
        <taxon>Cytophagales</taxon>
        <taxon>Hymenobacteraceae</taxon>
        <taxon>Nibribacter</taxon>
    </lineage>
</organism>
<evidence type="ECO:0000313" key="4">
    <source>
        <dbReference type="EMBL" id="QHL87602.1"/>
    </source>
</evidence>
<sequence length="380" mass="43144">MKTSFLKLLCLLLAFFSVSSCSAKAEEEPAPAPVKKERFSGVWITNVASNALDSRENIRQAVALCEQYGINNIFMVVWNRGRTLYPSQVMQSTFGVRIADKFAGRDPLAEMIEEAHKKNIKVHAWFEYGFAASNNENGGLILQTKPEWAAKDASGNLLKKNGFEWMNAFHPEVQAFMTSLVTEVVSNYAVDGVQGDDRLPALPSTGGYDDYTVNLYKSQHNNATPPSNYKEAAWVTWRTNLLTDYLGSLYAAVKKIKPNVIVSTAPSIYPWAKEEYLQDWPVWLNKGYTDMVLPQHYRYDITAYQAVLKQQLSFLEPQHRSKFFPGVLIQNADYNPSPEFLSQMVAENRRQGITGESFWFFEGIKKFPEFFAAYKQQVAQ</sequence>
<dbReference type="InterPro" id="IPR052177">
    <property type="entry name" value="Divisome_Glycosyl_Hydrolase"/>
</dbReference>
<dbReference type="PROSITE" id="PS51257">
    <property type="entry name" value="PROKAR_LIPOPROTEIN"/>
    <property type="match status" value="1"/>
</dbReference>
<gene>
    <name evidence="4" type="ORF">GU926_09180</name>
</gene>
<dbReference type="GO" id="GO:0016787">
    <property type="term" value="F:hydrolase activity"/>
    <property type="evidence" value="ECO:0007669"/>
    <property type="project" value="UniProtKB-KW"/>
</dbReference>
<dbReference type="AlphaFoldDB" id="A0A6P1P1P6"/>
<dbReference type="InterPro" id="IPR003790">
    <property type="entry name" value="GHL10"/>
</dbReference>
<proteinExistence type="predicted"/>
<dbReference type="Gene3D" id="3.20.20.80">
    <property type="entry name" value="Glycosidases"/>
    <property type="match status" value="1"/>
</dbReference>
<evidence type="ECO:0000256" key="1">
    <source>
        <dbReference type="ARBA" id="ARBA00022729"/>
    </source>
</evidence>
<dbReference type="InterPro" id="IPR017853">
    <property type="entry name" value="GH"/>
</dbReference>
<keyword evidence="1 2" id="KW-0732">Signal</keyword>
<dbReference type="EMBL" id="CP047897">
    <property type="protein sequence ID" value="QHL87602.1"/>
    <property type="molecule type" value="Genomic_DNA"/>
</dbReference>
<dbReference type="Proteomes" id="UP000464214">
    <property type="component" value="Chromosome"/>
</dbReference>
<evidence type="ECO:0000259" key="3">
    <source>
        <dbReference type="Pfam" id="PF02638"/>
    </source>
</evidence>
<keyword evidence="4" id="KW-0378">Hydrolase</keyword>